<sequence>MKIYLYGFLLIPSIYTIKAISQWSSIDYEIFDIVSALESTEGKGTTFYSFLDLKKGPNSKIDEINKAYRQKALELHPDKIKDKKSYKISQERFSRLKLITDILKNDESKKRYDFFYKNGFPKWKGNGYYYSRYRPSLIFVLLILIMISSTLQYIIARLNATRRRNRVKYYILSAIYAARGHNMTSQRNFGRRKITNQETGHSFIVEPDNSVYLIDTNGSKLRLDVNSVPPAKFTNTFAFVFLKFLWNHSFKKLYYTRLQKQKRLS</sequence>
<comment type="caution">
    <text evidence="1">The sequence shown here is derived from an EMBL/GenBank/DDBJ whole genome shotgun (WGS) entry which is preliminary data.</text>
</comment>
<evidence type="ECO:0000313" key="1">
    <source>
        <dbReference type="EMBL" id="KAG4304909.1"/>
    </source>
</evidence>
<reference evidence="1 2" key="1">
    <citation type="journal article" date="2021" name="Commun. Biol.">
        <title>Genomic insights into the host specific adaptation of the Pneumocystis genus.</title>
        <authorList>
            <person name="Cisse O.H."/>
            <person name="Ma L."/>
            <person name="Dekker J.P."/>
            <person name="Khil P.P."/>
            <person name="Youn J.-H."/>
            <person name="Brenchley J.M."/>
            <person name="Blair R."/>
            <person name="Pahar B."/>
            <person name="Chabe M."/>
            <person name="Van Rompay K.K.A."/>
            <person name="Keesler R."/>
            <person name="Sukura A."/>
            <person name="Hirsch V."/>
            <person name="Kutty G."/>
            <person name="Liu Y."/>
            <person name="Peng L."/>
            <person name="Chen J."/>
            <person name="Song J."/>
            <person name="Weissenbacher-Lang C."/>
            <person name="Xu J."/>
            <person name="Upham N.S."/>
            <person name="Stajich J.E."/>
            <person name="Cuomo C.A."/>
            <person name="Cushion M.T."/>
            <person name="Kovacs J.A."/>
        </authorList>
    </citation>
    <scope>NUCLEOTIDE SEQUENCE [LARGE SCALE GENOMIC DNA]</scope>
    <source>
        <strain evidence="1 2">RABM</strain>
    </source>
</reference>
<gene>
    <name evidence="1" type="ORF">PORY_001584</name>
</gene>
<proteinExistence type="predicted"/>
<organism evidence="1 2">
    <name type="scientific">Pneumocystis oryctolagi</name>
    <dbReference type="NCBI Taxonomy" id="42067"/>
    <lineage>
        <taxon>Eukaryota</taxon>
        <taxon>Fungi</taxon>
        <taxon>Dikarya</taxon>
        <taxon>Ascomycota</taxon>
        <taxon>Taphrinomycotina</taxon>
        <taxon>Pneumocystomycetes</taxon>
        <taxon>Pneumocystaceae</taxon>
        <taxon>Pneumocystis</taxon>
    </lineage>
</organism>
<dbReference type="Proteomes" id="UP000768646">
    <property type="component" value="Unassembled WGS sequence"/>
</dbReference>
<name>A0ACB7CHR4_9ASCO</name>
<keyword evidence="2" id="KW-1185">Reference proteome</keyword>
<dbReference type="EMBL" id="JABTEG010000005">
    <property type="protein sequence ID" value="KAG4304909.1"/>
    <property type="molecule type" value="Genomic_DNA"/>
</dbReference>
<protein>
    <submittedName>
        <fullName evidence="1">Uncharacterized protein</fullName>
    </submittedName>
</protein>
<accession>A0ACB7CHR4</accession>
<evidence type="ECO:0000313" key="2">
    <source>
        <dbReference type="Proteomes" id="UP000768646"/>
    </source>
</evidence>